<protein>
    <submittedName>
        <fullName evidence="2">Mannose-1-phosphate guanylyltransferase</fullName>
    </submittedName>
</protein>
<evidence type="ECO:0000313" key="2">
    <source>
        <dbReference type="EMBL" id="PAV23145.1"/>
    </source>
</evidence>
<dbReference type="EMBL" id="NBII01000001">
    <property type="protein sequence ID" value="PAV23145.1"/>
    <property type="molecule type" value="Genomic_DNA"/>
</dbReference>
<organism evidence="2 3">
    <name type="scientific">Pyrrhoderma noxium</name>
    <dbReference type="NCBI Taxonomy" id="2282107"/>
    <lineage>
        <taxon>Eukaryota</taxon>
        <taxon>Fungi</taxon>
        <taxon>Dikarya</taxon>
        <taxon>Basidiomycota</taxon>
        <taxon>Agaricomycotina</taxon>
        <taxon>Agaricomycetes</taxon>
        <taxon>Hymenochaetales</taxon>
        <taxon>Hymenochaetaceae</taxon>
        <taxon>Pyrrhoderma</taxon>
    </lineage>
</organism>
<dbReference type="AlphaFoldDB" id="A0A286UUL5"/>
<feature type="region of interest" description="Disordered" evidence="1">
    <location>
        <begin position="1"/>
        <end position="37"/>
    </location>
</feature>
<reference evidence="2 3" key="1">
    <citation type="journal article" date="2017" name="Mol. Ecol.">
        <title>Comparative and population genomic landscape of Phellinus noxius: A hypervariable fungus causing root rot in trees.</title>
        <authorList>
            <person name="Chung C.L."/>
            <person name="Lee T.J."/>
            <person name="Akiba M."/>
            <person name="Lee H.H."/>
            <person name="Kuo T.H."/>
            <person name="Liu D."/>
            <person name="Ke H.M."/>
            <person name="Yokoi T."/>
            <person name="Roa M.B."/>
            <person name="Lu M.J."/>
            <person name="Chang Y.Y."/>
            <person name="Ann P.J."/>
            <person name="Tsai J.N."/>
            <person name="Chen C.Y."/>
            <person name="Tzean S.S."/>
            <person name="Ota Y."/>
            <person name="Hattori T."/>
            <person name="Sahashi N."/>
            <person name="Liou R.F."/>
            <person name="Kikuchi T."/>
            <person name="Tsai I.J."/>
        </authorList>
    </citation>
    <scope>NUCLEOTIDE SEQUENCE [LARGE SCALE GENOMIC DNA]</scope>
    <source>
        <strain evidence="2 3">FFPRI411160</strain>
    </source>
</reference>
<accession>A0A286UUL5</accession>
<sequence length="164" mass="18224">MSFSSATIDVGMNGYRHGHPRPLRHHQHHHPQQTSTSNVKNVFDAHDENDKKGKSVGDYSAFGFGAGFGAGVGTGNESRNVGIEDEFPTSVEYMFEKIMDTVSKSNTEIEELRQECSDLWVANSNLEKMVKDYSTSGDGKKGIEIDADMLLHKSDYVLSYESML</sequence>
<evidence type="ECO:0000313" key="3">
    <source>
        <dbReference type="Proteomes" id="UP000217199"/>
    </source>
</evidence>
<keyword evidence="2" id="KW-0548">Nucleotidyltransferase</keyword>
<dbReference type="InParanoid" id="A0A286UUL5"/>
<keyword evidence="2" id="KW-0808">Transferase</keyword>
<dbReference type="GO" id="GO:0016779">
    <property type="term" value="F:nucleotidyltransferase activity"/>
    <property type="evidence" value="ECO:0007669"/>
    <property type="project" value="UniProtKB-KW"/>
</dbReference>
<dbReference type="Proteomes" id="UP000217199">
    <property type="component" value="Unassembled WGS sequence"/>
</dbReference>
<evidence type="ECO:0000256" key="1">
    <source>
        <dbReference type="SAM" id="MobiDB-lite"/>
    </source>
</evidence>
<name>A0A286UUL5_9AGAM</name>
<comment type="caution">
    <text evidence="2">The sequence shown here is derived from an EMBL/GenBank/DDBJ whole genome shotgun (WGS) entry which is preliminary data.</text>
</comment>
<gene>
    <name evidence="2" type="ORF">PNOK_0021300</name>
</gene>
<keyword evidence="3" id="KW-1185">Reference proteome</keyword>
<feature type="compositionally biased region" description="Basic residues" evidence="1">
    <location>
        <begin position="16"/>
        <end position="31"/>
    </location>
</feature>
<proteinExistence type="predicted"/>